<dbReference type="SUPFAM" id="SSF53383">
    <property type="entry name" value="PLP-dependent transferases"/>
    <property type="match status" value="1"/>
</dbReference>
<dbReference type="InterPro" id="IPR015422">
    <property type="entry name" value="PyrdxlP-dep_Trfase_small"/>
</dbReference>
<sequence length="375" mass="41363">MGQIERTLTSMESEALVSPKEMLNLTDGHPRQALTDNQRRIIATLPSMFDQALDHAFADIELRAHQSFFGAMGQHSAPFGKGRILSTYSSTIALDIVARVLAERIQEVAVLHPTFDNIADLFSARGLRLHPITEQRIDDGDVELPSSIGAVVVVHPNNPTGWILTEERLRALAEACARNGQIVVMDSSFRGQDSRAHYDTYAVLEASGAEWIVVEDTGKLWSVSELKSGFLSWNEGSTLRFVKCFDEVMLSVSPVILLLIDKLAEEARTGGFAEMQTRLSEHRNLVAGLLEGTSLTLTDPGSRISVARITLPETGPDAYKTYSSLVERGIHTLPCSRFYWARPHEGDRQLRLSLSRPTPAVEKAARTLAEISRSA</sequence>
<dbReference type="InterPro" id="IPR015424">
    <property type="entry name" value="PyrdxlP-dep_Trfase"/>
</dbReference>
<evidence type="ECO:0000313" key="2">
    <source>
        <dbReference type="EMBL" id="ALG12501.1"/>
    </source>
</evidence>
<dbReference type="OrthoDB" id="3861823at2"/>
<dbReference type="InterPro" id="IPR004839">
    <property type="entry name" value="Aminotransferase_I/II_large"/>
</dbReference>
<dbReference type="AlphaFoldDB" id="A0A0N9I3R4"/>
<evidence type="ECO:0000313" key="3">
    <source>
        <dbReference type="Proteomes" id="UP000063699"/>
    </source>
</evidence>
<feature type="domain" description="Aminotransferase class I/classII large" evidence="1">
    <location>
        <begin position="67"/>
        <end position="366"/>
    </location>
</feature>
<organism evidence="2 3">
    <name type="scientific">Kibdelosporangium phytohabitans</name>
    <dbReference type="NCBI Taxonomy" id="860235"/>
    <lineage>
        <taxon>Bacteria</taxon>
        <taxon>Bacillati</taxon>
        <taxon>Actinomycetota</taxon>
        <taxon>Actinomycetes</taxon>
        <taxon>Pseudonocardiales</taxon>
        <taxon>Pseudonocardiaceae</taxon>
        <taxon>Kibdelosporangium</taxon>
    </lineage>
</organism>
<protein>
    <recommendedName>
        <fullName evidence="1">Aminotransferase class I/classII large domain-containing protein</fullName>
    </recommendedName>
</protein>
<accession>A0A0N9I3R4</accession>
<dbReference type="Gene3D" id="3.90.1150.10">
    <property type="entry name" value="Aspartate Aminotransferase, domain 1"/>
    <property type="match status" value="1"/>
</dbReference>
<dbReference type="InterPro" id="IPR051446">
    <property type="entry name" value="HTH_trans_reg/aminotransferase"/>
</dbReference>
<dbReference type="InterPro" id="IPR015421">
    <property type="entry name" value="PyrdxlP-dep_Trfase_major"/>
</dbReference>
<dbReference type="Proteomes" id="UP000063699">
    <property type="component" value="Chromosome"/>
</dbReference>
<dbReference type="EMBL" id="CP012752">
    <property type="protein sequence ID" value="ALG12501.1"/>
    <property type="molecule type" value="Genomic_DNA"/>
</dbReference>
<evidence type="ECO:0000259" key="1">
    <source>
        <dbReference type="Pfam" id="PF00155"/>
    </source>
</evidence>
<keyword evidence="3" id="KW-1185">Reference proteome</keyword>
<dbReference type="PANTHER" id="PTHR46577">
    <property type="entry name" value="HTH-TYPE TRANSCRIPTIONAL REGULATORY PROTEIN GABR"/>
    <property type="match status" value="1"/>
</dbReference>
<name>A0A0N9I3R4_9PSEU</name>
<reference evidence="2 3" key="1">
    <citation type="submission" date="2015-07" db="EMBL/GenBank/DDBJ databases">
        <title>Genome sequencing of Kibdelosporangium phytohabitans.</title>
        <authorList>
            <person name="Qin S."/>
            <person name="Xing K."/>
        </authorList>
    </citation>
    <scope>NUCLEOTIDE SEQUENCE [LARGE SCALE GENOMIC DNA]</scope>
    <source>
        <strain evidence="2 3">KLBMP1111</strain>
    </source>
</reference>
<dbReference type="CDD" id="cd00609">
    <property type="entry name" value="AAT_like"/>
    <property type="match status" value="1"/>
</dbReference>
<dbReference type="PANTHER" id="PTHR46577:SF1">
    <property type="entry name" value="HTH-TYPE TRANSCRIPTIONAL REGULATORY PROTEIN GABR"/>
    <property type="match status" value="1"/>
</dbReference>
<gene>
    <name evidence="2" type="ORF">AOZ06_41590</name>
</gene>
<dbReference type="GO" id="GO:0030170">
    <property type="term" value="F:pyridoxal phosphate binding"/>
    <property type="evidence" value="ECO:0007669"/>
    <property type="project" value="InterPro"/>
</dbReference>
<dbReference type="KEGG" id="kphy:AOZ06_41590"/>
<dbReference type="STRING" id="860235.AOZ06_41590"/>
<dbReference type="Gene3D" id="3.40.640.10">
    <property type="entry name" value="Type I PLP-dependent aspartate aminotransferase-like (Major domain)"/>
    <property type="match status" value="1"/>
</dbReference>
<dbReference type="Pfam" id="PF00155">
    <property type="entry name" value="Aminotran_1_2"/>
    <property type="match status" value="1"/>
</dbReference>
<proteinExistence type="predicted"/>